<feature type="non-terminal residue" evidence="2">
    <location>
        <position position="240"/>
    </location>
</feature>
<keyword evidence="3" id="KW-1185">Reference proteome</keyword>
<comment type="caution">
    <text evidence="2">The sequence shown here is derived from an EMBL/GenBank/DDBJ whole genome shotgun (WGS) entry which is preliminary data.</text>
</comment>
<evidence type="ECO:0000256" key="1">
    <source>
        <dbReference type="SAM" id="MobiDB-lite"/>
    </source>
</evidence>
<sequence>VKGCFSGLKRNRRSDSSSQHGSPMEIIHVSMEESRRRMELSRASTVAPRTSSNMPMNYWVTSDDESSVYSDSDIGSECGSIAPSFIDLLDVEQNYTPLRSAPRLARTHSEVHVESPVYMDSLNYDHNSDYIPQRQRYSRDEWEEKAEEALFGSCRPHRHDTSEQLQVADDADSTVEGKYGWGDTDEEPGSVISEAETEYGASALRPPKATKQASGISLRAGQSPHNLCSTALNDLLFTTN</sequence>
<feature type="non-terminal residue" evidence="2">
    <location>
        <position position="1"/>
    </location>
</feature>
<dbReference type="OrthoDB" id="5557105at2759"/>
<proteinExistence type="predicted"/>
<evidence type="ECO:0000313" key="2">
    <source>
        <dbReference type="EMBL" id="KAJ2790712.1"/>
    </source>
</evidence>
<dbReference type="EMBL" id="JANBUO010003475">
    <property type="protein sequence ID" value="KAJ2790712.1"/>
    <property type="molecule type" value="Genomic_DNA"/>
</dbReference>
<gene>
    <name evidence="2" type="ORF">H4R20_006969</name>
</gene>
<organism evidence="2 3">
    <name type="scientific">Coemansia guatemalensis</name>
    <dbReference type="NCBI Taxonomy" id="2761395"/>
    <lineage>
        <taxon>Eukaryota</taxon>
        <taxon>Fungi</taxon>
        <taxon>Fungi incertae sedis</taxon>
        <taxon>Zoopagomycota</taxon>
        <taxon>Kickxellomycotina</taxon>
        <taxon>Kickxellomycetes</taxon>
        <taxon>Kickxellales</taxon>
        <taxon>Kickxellaceae</taxon>
        <taxon>Coemansia</taxon>
    </lineage>
</organism>
<dbReference type="Proteomes" id="UP001140094">
    <property type="component" value="Unassembled WGS sequence"/>
</dbReference>
<dbReference type="AlphaFoldDB" id="A0A9W8HR83"/>
<feature type="compositionally biased region" description="Basic and acidic residues" evidence="1">
    <location>
        <begin position="30"/>
        <end position="40"/>
    </location>
</feature>
<reference evidence="2" key="1">
    <citation type="submission" date="2022-07" db="EMBL/GenBank/DDBJ databases">
        <title>Phylogenomic reconstructions and comparative analyses of Kickxellomycotina fungi.</title>
        <authorList>
            <person name="Reynolds N.K."/>
            <person name="Stajich J.E."/>
            <person name="Barry K."/>
            <person name="Grigoriev I.V."/>
            <person name="Crous P."/>
            <person name="Smith M.E."/>
        </authorList>
    </citation>
    <scope>NUCLEOTIDE SEQUENCE</scope>
    <source>
        <strain evidence="2">NRRL 1565</strain>
    </source>
</reference>
<evidence type="ECO:0000313" key="3">
    <source>
        <dbReference type="Proteomes" id="UP001140094"/>
    </source>
</evidence>
<name>A0A9W8HR83_9FUNG</name>
<accession>A0A9W8HR83</accession>
<feature type="region of interest" description="Disordered" evidence="1">
    <location>
        <begin position="1"/>
        <end position="49"/>
    </location>
</feature>
<protein>
    <submittedName>
        <fullName evidence="2">Uncharacterized protein</fullName>
    </submittedName>
</protein>